<dbReference type="SUPFAM" id="SSF54427">
    <property type="entry name" value="NTF2-like"/>
    <property type="match status" value="1"/>
</dbReference>
<evidence type="ECO:0000259" key="1">
    <source>
        <dbReference type="Pfam" id="PF12680"/>
    </source>
</evidence>
<evidence type="ECO:0000313" key="2">
    <source>
        <dbReference type="EMBL" id="PZG23726.1"/>
    </source>
</evidence>
<dbReference type="Proteomes" id="UP000249304">
    <property type="component" value="Unassembled WGS sequence"/>
</dbReference>
<dbReference type="InterPro" id="IPR037401">
    <property type="entry name" value="SnoaL-like"/>
</dbReference>
<protein>
    <recommendedName>
        <fullName evidence="1">SnoaL-like domain-containing protein</fullName>
    </recommendedName>
</protein>
<dbReference type="Gene3D" id="3.10.450.50">
    <property type="match status" value="1"/>
</dbReference>
<dbReference type="Pfam" id="PF12680">
    <property type="entry name" value="SnoaL_2"/>
    <property type="match status" value="1"/>
</dbReference>
<dbReference type="EMBL" id="POUD01000001">
    <property type="protein sequence ID" value="PZG23726.1"/>
    <property type="molecule type" value="Genomic_DNA"/>
</dbReference>
<accession>A0A2W2EHF8</accession>
<keyword evidence="3" id="KW-1185">Reference proteome</keyword>
<reference evidence="2 3" key="1">
    <citation type="submission" date="2018-01" db="EMBL/GenBank/DDBJ databases">
        <title>Draft genome sequence of Nonomuraea sp. KC333.</title>
        <authorList>
            <person name="Sahin N."/>
            <person name="Saygin H."/>
            <person name="Ay H."/>
        </authorList>
    </citation>
    <scope>NUCLEOTIDE SEQUENCE [LARGE SCALE GENOMIC DNA]</scope>
    <source>
        <strain evidence="2 3">KC333</strain>
    </source>
</reference>
<comment type="caution">
    <text evidence="2">The sequence shown here is derived from an EMBL/GenBank/DDBJ whole genome shotgun (WGS) entry which is preliminary data.</text>
</comment>
<gene>
    <name evidence="2" type="ORF">C1J01_00440</name>
</gene>
<dbReference type="InterPro" id="IPR009959">
    <property type="entry name" value="Cyclase_SnoaL-like"/>
</dbReference>
<dbReference type="AlphaFoldDB" id="A0A2W2EHF8"/>
<feature type="domain" description="SnoaL-like" evidence="1">
    <location>
        <begin position="31"/>
        <end position="139"/>
    </location>
</feature>
<dbReference type="OrthoDB" id="4539871at2"/>
<organism evidence="2 3">
    <name type="scientific">Nonomuraea aridisoli</name>
    <dbReference type="NCBI Taxonomy" id="2070368"/>
    <lineage>
        <taxon>Bacteria</taxon>
        <taxon>Bacillati</taxon>
        <taxon>Actinomycetota</taxon>
        <taxon>Actinomycetes</taxon>
        <taxon>Streptosporangiales</taxon>
        <taxon>Streptosporangiaceae</taxon>
        <taxon>Nonomuraea</taxon>
    </lineage>
</organism>
<dbReference type="GO" id="GO:0030638">
    <property type="term" value="P:polyketide metabolic process"/>
    <property type="evidence" value="ECO:0007669"/>
    <property type="project" value="InterPro"/>
</dbReference>
<evidence type="ECO:0000313" key="3">
    <source>
        <dbReference type="Proteomes" id="UP000249304"/>
    </source>
</evidence>
<dbReference type="InterPro" id="IPR032710">
    <property type="entry name" value="NTF2-like_dom_sf"/>
</dbReference>
<dbReference type="PANTHER" id="PTHR38436">
    <property type="entry name" value="POLYKETIDE CYCLASE SNOAL-LIKE DOMAIN"/>
    <property type="match status" value="1"/>
</dbReference>
<proteinExistence type="predicted"/>
<dbReference type="PANTHER" id="PTHR38436:SF1">
    <property type="entry name" value="ESTER CYCLASE"/>
    <property type="match status" value="1"/>
</dbReference>
<sequence length="163" mass="17869">MTYRAIRPRLLVLTREPLMSDPLGVLVQLRKTFNRHDLDGLAGCFSPRAVLVAPDGIGQDREEVASYYGQFIEAFPDSMCTPKSVTISGDTLVAEYTLTGTHRGPYLVPGGEVLEPTGRPIAVRACSLSEVEDGYITSHRIFYDQLELGAQLGGMIAFGRQHV</sequence>
<name>A0A2W2EHF8_9ACTN</name>